<dbReference type="AlphaFoldDB" id="A0A1B8U4Q9"/>
<dbReference type="EMBL" id="LSFL01000011">
    <property type="protein sequence ID" value="OBY66847.1"/>
    <property type="molecule type" value="Genomic_DNA"/>
</dbReference>
<dbReference type="RefSeq" id="WP_068358657.1">
    <property type="nucleotide sequence ID" value="NZ_CP019337.1"/>
</dbReference>
<reference evidence="3" key="1">
    <citation type="submission" date="2016-02" db="EMBL/GenBank/DDBJ databases">
        <title>Paenibacillus sp. LPB0068, isolated from Crassostrea gigas.</title>
        <authorList>
            <person name="Shin S.-K."/>
            <person name="Yi H."/>
        </authorList>
    </citation>
    <scope>NUCLEOTIDE SEQUENCE [LARGE SCALE GENOMIC DNA]</scope>
    <source>
        <strain evidence="3">KCTC 23969</strain>
    </source>
</reference>
<dbReference type="InterPro" id="IPR046860">
    <property type="entry name" value="SnoaL_5"/>
</dbReference>
<dbReference type="Pfam" id="PF20409">
    <property type="entry name" value="SnoaL_5"/>
    <property type="match status" value="1"/>
</dbReference>
<organism evidence="2 3">
    <name type="scientific">Polaribacter reichenbachii</name>
    <dbReference type="NCBI Taxonomy" id="996801"/>
    <lineage>
        <taxon>Bacteria</taxon>
        <taxon>Pseudomonadati</taxon>
        <taxon>Bacteroidota</taxon>
        <taxon>Flavobacteriia</taxon>
        <taxon>Flavobacteriales</taxon>
        <taxon>Flavobacteriaceae</taxon>
    </lineage>
</organism>
<dbReference type="SUPFAM" id="SSF54427">
    <property type="entry name" value="NTF2-like"/>
    <property type="match status" value="1"/>
</dbReference>
<sequence length="120" mass="13852">MNTLEVAKKWQQMCQEGKNLECIEELYADNIVSKEMPGVPYGEVLTGKKEVLEKSKQWLDDVIEFHSGEISDPVVADNYFTSKMSFDVTFKSRGRQQMEEVCVFSVEDGKIVTEQFFYSM</sequence>
<keyword evidence="3" id="KW-1185">Reference proteome</keyword>
<name>A0A1B8U4Q9_9FLAO</name>
<protein>
    <recommendedName>
        <fullName evidence="1">SnoaL-like domain-containing protein</fullName>
    </recommendedName>
</protein>
<dbReference type="KEGG" id="prn:BW723_00570"/>
<accession>A0A1B8U4Q9</accession>
<dbReference type="OrthoDB" id="336094at2"/>
<gene>
    <name evidence="2" type="ORF">LPB301_05315</name>
</gene>
<feature type="domain" description="SnoaL-like" evidence="1">
    <location>
        <begin position="1"/>
        <end position="118"/>
    </location>
</feature>
<comment type="caution">
    <text evidence="2">The sequence shown here is derived from an EMBL/GenBank/DDBJ whole genome shotgun (WGS) entry which is preliminary data.</text>
</comment>
<dbReference type="InterPro" id="IPR032710">
    <property type="entry name" value="NTF2-like_dom_sf"/>
</dbReference>
<proteinExistence type="predicted"/>
<dbReference type="STRING" id="996801.BW723_00570"/>
<dbReference type="Proteomes" id="UP000092612">
    <property type="component" value="Unassembled WGS sequence"/>
</dbReference>
<evidence type="ECO:0000259" key="1">
    <source>
        <dbReference type="Pfam" id="PF20409"/>
    </source>
</evidence>
<dbReference type="Gene3D" id="3.10.450.50">
    <property type="match status" value="1"/>
</dbReference>
<evidence type="ECO:0000313" key="2">
    <source>
        <dbReference type="EMBL" id="OBY66847.1"/>
    </source>
</evidence>
<evidence type="ECO:0000313" key="3">
    <source>
        <dbReference type="Proteomes" id="UP000092612"/>
    </source>
</evidence>